<keyword evidence="12" id="KW-1185">Reference proteome</keyword>
<dbReference type="GO" id="GO:0007052">
    <property type="term" value="P:mitotic spindle organization"/>
    <property type="evidence" value="ECO:0007669"/>
    <property type="project" value="TreeGrafter"/>
</dbReference>
<dbReference type="SUPFAM" id="SSF47781">
    <property type="entry name" value="RuvA domain 2-like"/>
    <property type="match status" value="1"/>
</dbReference>
<dbReference type="InterPro" id="IPR010994">
    <property type="entry name" value="RuvA_2-like"/>
</dbReference>
<dbReference type="PANTHER" id="PTHR47969">
    <property type="entry name" value="CHROMOSOME-ASSOCIATED KINESIN KIF4A-RELATED"/>
    <property type="match status" value="1"/>
</dbReference>
<feature type="binding site" evidence="7">
    <location>
        <begin position="85"/>
        <end position="92"/>
    </location>
    <ligand>
        <name>ATP</name>
        <dbReference type="ChEBI" id="CHEBI:30616"/>
    </ligand>
</feature>
<feature type="compositionally biased region" description="Polar residues" evidence="8">
    <location>
        <begin position="367"/>
        <end position="379"/>
    </location>
</feature>
<protein>
    <recommendedName>
        <fullName evidence="10">Kinesin motor domain-containing protein</fullName>
    </recommendedName>
</protein>
<dbReference type="PRINTS" id="PR00380">
    <property type="entry name" value="KINESINHEAVY"/>
</dbReference>
<dbReference type="OrthoDB" id="6237065at2759"/>
<feature type="domain" description="Kinesin motor" evidence="10">
    <location>
        <begin position="8"/>
        <end position="319"/>
    </location>
</feature>
<dbReference type="CDD" id="cd00106">
    <property type="entry name" value="KISc"/>
    <property type="match status" value="1"/>
</dbReference>
<dbReference type="PROSITE" id="PS50067">
    <property type="entry name" value="KINESIN_MOTOR_2"/>
    <property type="match status" value="1"/>
</dbReference>
<dbReference type="GO" id="GO:0008017">
    <property type="term" value="F:microtubule binding"/>
    <property type="evidence" value="ECO:0007669"/>
    <property type="project" value="InterPro"/>
</dbReference>
<comment type="caution">
    <text evidence="11">The sequence shown here is derived from an EMBL/GenBank/DDBJ whole genome shotgun (WGS) entry which is preliminary data.</text>
</comment>
<evidence type="ECO:0000259" key="10">
    <source>
        <dbReference type="PROSITE" id="PS50067"/>
    </source>
</evidence>
<keyword evidence="5" id="KW-0175">Coiled coil</keyword>
<keyword evidence="6" id="KW-0206">Cytoskeleton</keyword>
<dbReference type="InterPro" id="IPR001752">
    <property type="entry name" value="Kinesin_motor_dom"/>
</dbReference>
<evidence type="ECO:0000256" key="5">
    <source>
        <dbReference type="ARBA" id="ARBA00023054"/>
    </source>
</evidence>
<dbReference type="SUPFAM" id="SSF52540">
    <property type="entry name" value="P-loop containing nucleoside triphosphate hydrolases"/>
    <property type="match status" value="1"/>
</dbReference>
<evidence type="ECO:0000256" key="7">
    <source>
        <dbReference type="PROSITE-ProRule" id="PRU00283"/>
    </source>
</evidence>
<keyword evidence="7" id="KW-0505">Motor protein</keyword>
<evidence type="ECO:0000256" key="6">
    <source>
        <dbReference type="ARBA" id="ARBA00023212"/>
    </source>
</evidence>
<keyword evidence="4 7" id="KW-0067">ATP-binding</keyword>
<evidence type="ECO:0000256" key="1">
    <source>
        <dbReference type="ARBA" id="ARBA00004245"/>
    </source>
</evidence>
<proteinExistence type="inferred from homology"/>
<evidence type="ECO:0000313" key="11">
    <source>
        <dbReference type="EMBL" id="KAF7274575.1"/>
    </source>
</evidence>
<organism evidence="11 12">
    <name type="scientific">Rhynchophorus ferrugineus</name>
    <name type="common">Red palm weevil</name>
    <name type="synonym">Curculio ferrugineus</name>
    <dbReference type="NCBI Taxonomy" id="354439"/>
    <lineage>
        <taxon>Eukaryota</taxon>
        <taxon>Metazoa</taxon>
        <taxon>Ecdysozoa</taxon>
        <taxon>Arthropoda</taxon>
        <taxon>Hexapoda</taxon>
        <taxon>Insecta</taxon>
        <taxon>Pterygota</taxon>
        <taxon>Neoptera</taxon>
        <taxon>Endopterygota</taxon>
        <taxon>Coleoptera</taxon>
        <taxon>Polyphaga</taxon>
        <taxon>Cucujiformia</taxon>
        <taxon>Curculionidae</taxon>
        <taxon>Dryophthorinae</taxon>
        <taxon>Rhynchophorus</taxon>
    </lineage>
</organism>
<dbReference type="InterPro" id="IPR045325">
    <property type="entry name" value="TMEM70/TMEM186/TMEM223"/>
</dbReference>
<dbReference type="InterPro" id="IPR036961">
    <property type="entry name" value="Kinesin_motor_dom_sf"/>
</dbReference>
<comment type="subcellular location">
    <subcellularLocation>
        <location evidence="1">Cytoplasm</location>
        <location evidence="1">Cytoskeleton</location>
    </subcellularLocation>
</comment>
<feature type="region of interest" description="Disordered" evidence="8">
    <location>
        <begin position="351"/>
        <end position="380"/>
    </location>
</feature>
<evidence type="ECO:0000256" key="4">
    <source>
        <dbReference type="ARBA" id="ARBA00022840"/>
    </source>
</evidence>
<dbReference type="Gene3D" id="1.10.150.280">
    <property type="entry name" value="AF1531-like domain"/>
    <property type="match status" value="1"/>
</dbReference>
<keyword evidence="2" id="KW-0963">Cytoplasm</keyword>
<dbReference type="GO" id="GO:0051231">
    <property type="term" value="P:spindle elongation"/>
    <property type="evidence" value="ECO:0007669"/>
    <property type="project" value="TreeGrafter"/>
</dbReference>
<keyword evidence="3 7" id="KW-0547">Nucleotide-binding</keyword>
<dbReference type="InterPro" id="IPR027417">
    <property type="entry name" value="P-loop_NTPase"/>
</dbReference>
<gene>
    <name evidence="11" type="ORF">GWI33_012778</name>
</gene>
<evidence type="ECO:0000313" key="12">
    <source>
        <dbReference type="Proteomes" id="UP000625711"/>
    </source>
</evidence>
<dbReference type="AlphaFoldDB" id="A0A834MC66"/>
<keyword evidence="9" id="KW-1133">Transmembrane helix</keyword>
<dbReference type="Pfam" id="PF06979">
    <property type="entry name" value="TMEM70"/>
    <property type="match status" value="1"/>
</dbReference>
<dbReference type="Pfam" id="PF12836">
    <property type="entry name" value="HHH_3"/>
    <property type="match status" value="1"/>
</dbReference>
<dbReference type="GO" id="GO:0007018">
    <property type="term" value="P:microtubule-based movement"/>
    <property type="evidence" value="ECO:0007669"/>
    <property type="project" value="InterPro"/>
</dbReference>
<evidence type="ECO:0000256" key="8">
    <source>
        <dbReference type="SAM" id="MobiDB-lite"/>
    </source>
</evidence>
<dbReference type="GO" id="GO:0005524">
    <property type="term" value="F:ATP binding"/>
    <property type="evidence" value="ECO:0007669"/>
    <property type="project" value="UniProtKB-UniRule"/>
</dbReference>
<comment type="similarity">
    <text evidence="7">Belongs to the TRAFAC class myosin-kinesin ATPase superfamily. Kinesin family.</text>
</comment>
<reference evidence="11" key="1">
    <citation type="submission" date="2020-08" db="EMBL/GenBank/DDBJ databases">
        <title>Genome sequencing and assembly of the red palm weevil Rhynchophorus ferrugineus.</title>
        <authorList>
            <person name="Dias G.B."/>
            <person name="Bergman C.M."/>
            <person name="Manee M."/>
        </authorList>
    </citation>
    <scope>NUCLEOTIDE SEQUENCE</scope>
    <source>
        <strain evidence="11">AA-2017</strain>
        <tissue evidence="11">Whole larva</tissue>
    </source>
</reference>
<dbReference type="InterPro" id="IPR027640">
    <property type="entry name" value="Kinesin-like_fam"/>
</dbReference>
<evidence type="ECO:0000256" key="3">
    <source>
        <dbReference type="ARBA" id="ARBA00022741"/>
    </source>
</evidence>
<dbReference type="GO" id="GO:0003777">
    <property type="term" value="F:microtubule motor activity"/>
    <property type="evidence" value="ECO:0007669"/>
    <property type="project" value="InterPro"/>
</dbReference>
<dbReference type="GO" id="GO:0005875">
    <property type="term" value="C:microtubule associated complex"/>
    <property type="evidence" value="ECO:0007669"/>
    <property type="project" value="TreeGrafter"/>
</dbReference>
<evidence type="ECO:0000256" key="9">
    <source>
        <dbReference type="SAM" id="Phobius"/>
    </source>
</evidence>
<name>A0A834MC66_RHYFE</name>
<sequence>MEEYKKECITVSIRIKPSLCPNTATSLQVISKNPPIIAVVDRSQAYHFDHIFTDEASQEQIYNETVKPLVDYVKKGFSATVFAYGQTGTGKTYTMGTTPEVFVDDSYNGIIPRALEQVFVEDDCNNTKDILISFLEIYNEKVYDLLQPTRKLPLPVSGFMVQDMVLKHADDVNTALNLLELGNKNRHIAETKQNINSSRSHAIFTVHFTLKNSTEIVTGKLNLVDLAGLESVKKTGNIGSTFYEGVNINKGLLSIGQVISALSMKSAYIPYRQSMITSILQGSLNTENYISLIACVSSSVDDITETLQTLDFSQRAKKICSNPEVNQILTKYRREYSSQTPLKRLNATPLRTSNKRIALPPRPFGNKNGQNQSKQSISQALPDRIMESSITKSGNTVQEMLSPVIRKYVKEMEESIMEKMQIVIQNAVEKPRKNVAIGHSLMEDIENTPAMAWDKIQNKVLKLVRSEISQLTVQATSSPIEYNEAAKIKRVLNYNSPENISLLSEENELNDHSFKVPEPPLPKKKYQRKSVLSKNGNIKTNSVNIYRESWKDNSMVEEFPDNSTWNISNRADDNFIENEAKTPRRSMRLAKNKMDNTFGDDFEASLNKNNVSSVNVNNARCTRRSARISFKQSYFDKSIQPEKTMTDKSVKNRSKLRVKKSKTSKTNKTNELENVKFPITPSHATDAYTNHLNNVLNILNNGNLKQLESLQSIGPKTAEQILIYRQLRGNFKEIADISKIPGWGEKKFERFMVLYKFGFWSYLSLVGYKTLKDIPVDSLQETVWWRKINLGENKYRVTFSAVSFVLGFGFLSVTWLYTLRSIKYLILRKTGKQATIVTYGPLGKHRMFTLDLENISAMESRASKKSFIPLKVRNHSFYYMVDMRGEFKNPLLYDNTVGLKRIWCK</sequence>
<dbReference type="EMBL" id="JAACXV010012533">
    <property type="protein sequence ID" value="KAF7274575.1"/>
    <property type="molecule type" value="Genomic_DNA"/>
</dbReference>
<evidence type="ECO:0000256" key="2">
    <source>
        <dbReference type="ARBA" id="ARBA00022490"/>
    </source>
</evidence>
<accession>A0A834MC66</accession>
<feature type="compositionally biased region" description="Basic residues" evidence="8">
    <location>
        <begin position="651"/>
        <end position="665"/>
    </location>
</feature>
<keyword evidence="9" id="KW-0472">Membrane</keyword>
<dbReference type="Proteomes" id="UP000625711">
    <property type="component" value="Unassembled WGS sequence"/>
</dbReference>
<dbReference type="PANTHER" id="PTHR47969:SF15">
    <property type="entry name" value="CHROMOSOME-ASSOCIATED KINESIN KIF4A-RELATED"/>
    <property type="match status" value="1"/>
</dbReference>
<feature type="transmembrane region" description="Helical" evidence="9">
    <location>
        <begin position="797"/>
        <end position="819"/>
    </location>
</feature>
<dbReference type="SMART" id="SM00129">
    <property type="entry name" value="KISc"/>
    <property type="match status" value="1"/>
</dbReference>
<keyword evidence="9" id="KW-0812">Transmembrane</keyword>
<dbReference type="Pfam" id="PF00225">
    <property type="entry name" value="Kinesin"/>
    <property type="match status" value="1"/>
</dbReference>
<dbReference type="Gene3D" id="3.40.850.10">
    <property type="entry name" value="Kinesin motor domain"/>
    <property type="match status" value="1"/>
</dbReference>
<feature type="region of interest" description="Disordered" evidence="8">
    <location>
        <begin position="644"/>
        <end position="667"/>
    </location>
</feature>